<name>A0AA39JP18_9AGAR</name>
<dbReference type="Proteomes" id="UP001175226">
    <property type="component" value="Unassembled WGS sequence"/>
</dbReference>
<keyword evidence="2" id="KW-1185">Reference proteome</keyword>
<proteinExistence type="predicted"/>
<evidence type="ECO:0000313" key="1">
    <source>
        <dbReference type="EMBL" id="KAK0445827.1"/>
    </source>
</evidence>
<gene>
    <name evidence="1" type="ORF">EV421DRAFT_1734472</name>
</gene>
<evidence type="ECO:0000313" key="2">
    <source>
        <dbReference type="Proteomes" id="UP001175226"/>
    </source>
</evidence>
<dbReference type="AlphaFoldDB" id="A0AA39JP18"/>
<organism evidence="1 2">
    <name type="scientific">Armillaria borealis</name>
    <dbReference type="NCBI Taxonomy" id="47425"/>
    <lineage>
        <taxon>Eukaryota</taxon>
        <taxon>Fungi</taxon>
        <taxon>Dikarya</taxon>
        <taxon>Basidiomycota</taxon>
        <taxon>Agaricomycotina</taxon>
        <taxon>Agaricomycetes</taxon>
        <taxon>Agaricomycetidae</taxon>
        <taxon>Agaricales</taxon>
        <taxon>Marasmiineae</taxon>
        <taxon>Physalacriaceae</taxon>
        <taxon>Armillaria</taxon>
    </lineage>
</organism>
<accession>A0AA39JP18</accession>
<protein>
    <submittedName>
        <fullName evidence="1">Uncharacterized protein</fullName>
    </submittedName>
</protein>
<dbReference type="EMBL" id="JAUEPT010000015">
    <property type="protein sequence ID" value="KAK0445827.1"/>
    <property type="molecule type" value="Genomic_DNA"/>
</dbReference>
<sequence>MDVKPLPTLSEESADTRACTLSMVGRRVQWVIGGRDCCRIAHIAATFVWVVDESIDEVDGARGTWRRPGILCTVWWRKRSLVARELARLNGGMRKRVSIFASLKKIHLGLNAVRGWVEGGMDDIALPFERCLKVERTLDMWNGWKWFVAPRIERTGIGLGIGLNSDAMFLRKRDIVGGDSGDVCRVIEPVFCTAMAIGGVVLKGLLRRVGWGDNMIRRSTDAHDATAYVCNGRTQGYKTKARTDWLCSLLGRGFTSYTLRRSAPSLLGRFQHVETLEETQTRMWLFGRRDVVTVKAPSGDQPTSCVVTAWYRRGPARTLVRLKSRLDREDYD</sequence>
<comment type="caution">
    <text evidence="1">The sequence shown here is derived from an EMBL/GenBank/DDBJ whole genome shotgun (WGS) entry which is preliminary data.</text>
</comment>
<reference evidence="1" key="1">
    <citation type="submission" date="2023-06" db="EMBL/GenBank/DDBJ databases">
        <authorList>
            <consortium name="Lawrence Berkeley National Laboratory"/>
            <person name="Ahrendt S."/>
            <person name="Sahu N."/>
            <person name="Indic B."/>
            <person name="Wong-Bajracharya J."/>
            <person name="Merenyi Z."/>
            <person name="Ke H.-M."/>
            <person name="Monk M."/>
            <person name="Kocsube S."/>
            <person name="Drula E."/>
            <person name="Lipzen A."/>
            <person name="Balint B."/>
            <person name="Henrissat B."/>
            <person name="Andreopoulos B."/>
            <person name="Martin F.M."/>
            <person name="Harder C.B."/>
            <person name="Rigling D."/>
            <person name="Ford K.L."/>
            <person name="Foster G.D."/>
            <person name="Pangilinan J."/>
            <person name="Papanicolaou A."/>
            <person name="Barry K."/>
            <person name="LaButti K."/>
            <person name="Viragh M."/>
            <person name="Koriabine M."/>
            <person name="Yan M."/>
            <person name="Riley R."/>
            <person name="Champramary S."/>
            <person name="Plett K.L."/>
            <person name="Tsai I.J."/>
            <person name="Slot J."/>
            <person name="Sipos G."/>
            <person name="Plett J."/>
            <person name="Nagy L.G."/>
            <person name="Grigoriev I.V."/>
        </authorList>
    </citation>
    <scope>NUCLEOTIDE SEQUENCE</scope>
    <source>
        <strain evidence="1">FPL87.14</strain>
    </source>
</reference>